<dbReference type="Pfam" id="PF12849">
    <property type="entry name" value="PBP_like_2"/>
    <property type="match status" value="1"/>
</dbReference>
<evidence type="ECO:0000256" key="1">
    <source>
        <dbReference type="ARBA" id="ARBA00022729"/>
    </source>
</evidence>
<feature type="domain" description="PBP" evidence="2">
    <location>
        <begin position="3"/>
        <end position="271"/>
    </location>
</feature>
<evidence type="ECO:0000313" key="4">
    <source>
        <dbReference type="Proteomes" id="UP000219271"/>
    </source>
</evidence>
<sequence>MNTTVTTLPIIGNDGMDSLVTPWCHHFQLAHPGIQFACTMEGSSTAIMALAANASWVAPISRSPWQYELDAFVKVKGYAPTCIHVGYTGHGPRANAKSPPALYVNHRNPLPGLTMPQVRALFARGNPQGEISLWSQLGLKGEYQYRRIHLYGLRDDGKYATAFRHLHLQNHPYPPHYEPLPDRQSVLEAVANDPFGLGAVGWFNAVDYQKQARIVALAADDSDEFVLPDLTQVRQGKYPLSSYVSLYFDLPPGRKLNPQLKEWLAFTLSSEGQAIVSAQTHSAEGYIPLETAQLDMQRQRLAQW</sequence>
<dbReference type="Proteomes" id="UP000219271">
    <property type="component" value="Unassembled WGS sequence"/>
</dbReference>
<dbReference type="SUPFAM" id="SSF53850">
    <property type="entry name" value="Periplasmic binding protein-like II"/>
    <property type="match status" value="1"/>
</dbReference>
<gene>
    <name evidence="3" type="ORF">SAMN06273570_5099</name>
</gene>
<keyword evidence="4" id="KW-1185">Reference proteome</keyword>
<dbReference type="OrthoDB" id="9765713at2"/>
<dbReference type="Gene3D" id="3.40.190.10">
    <property type="entry name" value="Periplasmic binding protein-like II"/>
    <property type="match status" value="2"/>
</dbReference>
<dbReference type="EMBL" id="OCMY01000003">
    <property type="protein sequence ID" value="SOD61338.1"/>
    <property type="molecule type" value="Genomic_DNA"/>
</dbReference>
<dbReference type="PANTHER" id="PTHR30570">
    <property type="entry name" value="PERIPLASMIC PHOSPHATE BINDING COMPONENT OF PHOSPHATE ABC TRANSPORTER"/>
    <property type="match status" value="1"/>
</dbReference>
<name>A0A286DRN3_9GAMM</name>
<dbReference type="PANTHER" id="PTHR30570:SF6">
    <property type="entry name" value="PHOSPHATE-BINDING PROTEIN PSTS"/>
    <property type="match status" value="1"/>
</dbReference>
<reference evidence="4" key="1">
    <citation type="submission" date="2017-09" db="EMBL/GenBank/DDBJ databases">
        <authorList>
            <person name="Varghese N."/>
            <person name="Submissions S."/>
        </authorList>
    </citation>
    <scope>NUCLEOTIDE SEQUENCE [LARGE SCALE GENOMIC DNA]</scope>
    <source>
        <strain evidence="4">JKS000234</strain>
    </source>
</reference>
<dbReference type="InterPro" id="IPR050811">
    <property type="entry name" value="Phosphate_ABC_transporter"/>
</dbReference>
<proteinExistence type="predicted"/>
<evidence type="ECO:0000259" key="2">
    <source>
        <dbReference type="Pfam" id="PF12849"/>
    </source>
</evidence>
<organism evidence="3 4">
    <name type="scientific">Candidatus Pantoea floridensis</name>
    <dbReference type="NCBI Taxonomy" id="1938870"/>
    <lineage>
        <taxon>Bacteria</taxon>
        <taxon>Pseudomonadati</taxon>
        <taxon>Pseudomonadota</taxon>
        <taxon>Gammaproteobacteria</taxon>
        <taxon>Enterobacterales</taxon>
        <taxon>Erwiniaceae</taxon>
        <taxon>Pantoea</taxon>
    </lineage>
</organism>
<dbReference type="AlphaFoldDB" id="A0A286DRN3"/>
<protein>
    <submittedName>
        <fullName evidence="3">Phosphate transport system substrate-binding protein</fullName>
    </submittedName>
</protein>
<accession>A0A286DRN3</accession>
<dbReference type="RefSeq" id="WP_097098497.1">
    <property type="nucleotide sequence ID" value="NZ_OCMY01000003.1"/>
</dbReference>
<evidence type="ECO:0000313" key="3">
    <source>
        <dbReference type="EMBL" id="SOD61338.1"/>
    </source>
</evidence>
<dbReference type="InterPro" id="IPR024370">
    <property type="entry name" value="PBP_domain"/>
</dbReference>
<keyword evidence="1" id="KW-0732">Signal</keyword>